<keyword evidence="2" id="KW-0012">Acyltransferase</keyword>
<evidence type="ECO:0000256" key="2">
    <source>
        <dbReference type="ARBA" id="ARBA00023315"/>
    </source>
</evidence>
<dbReference type="OrthoDB" id="2744543at2759"/>
<organism evidence="4 5">
    <name type="scientific">Penicillium citrinum</name>
    <dbReference type="NCBI Taxonomy" id="5077"/>
    <lineage>
        <taxon>Eukaryota</taxon>
        <taxon>Fungi</taxon>
        <taxon>Dikarya</taxon>
        <taxon>Ascomycota</taxon>
        <taxon>Pezizomycotina</taxon>
        <taxon>Eurotiomycetes</taxon>
        <taxon>Eurotiomycetidae</taxon>
        <taxon>Eurotiales</taxon>
        <taxon>Aspergillaceae</taxon>
        <taxon>Penicillium</taxon>
    </lineage>
</organism>
<dbReference type="CDD" id="cd04301">
    <property type="entry name" value="NAT_SF"/>
    <property type="match status" value="1"/>
</dbReference>
<dbReference type="PANTHER" id="PTHR43800:SF1">
    <property type="entry name" value="PEPTIDYL-LYSINE N-ACETYLTRANSFERASE YJAB"/>
    <property type="match status" value="1"/>
</dbReference>
<dbReference type="Pfam" id="PF00583">
    <property type="entry name" value="Acetyltransf_1"/>
    <property type="match status" value="1"/>
</dbReference>
<keyword evidence="1" id="KW-0808">Transferase</keyword>
<dbReference type="GeneID" id="81380092"/>
<dbReference type="RefSeq" id="XP_056503419.1">
    <property type="nucleotide sequence ID" value="XM_056640925.1"/>
</dbReference>
<dbReference type="Gene3D" id="3.40.630.30">
    <property type="match status" value="1"/>
</dbReference>
<reference evidence="4" key="2">
    <citation type="journal article" date="2023" name="IMA Fungus">
        <title>Comparative genomic study of the Penicillium genus elucidates a diverse pangenome and 15 lateral gene transfer events.</title>
        <authorList>
            <person name="Petersen C."/>
            <person name="Sorensen T."/>
            <person name="Nielsen M.R."/>
            <person name="Sondergaard T.E."/>
            <person name="Sorensen J.L."/>
            <person name="Fitzpatrick D.A."/>
            <person name="Frisvad J.C."/>
            <person name="Nielsen K.L."/>
        </authorList>
    </citation>
    <scope>NUCLEOTIDE SEQUENCE</scope>
    <source>
        <strain evidence="4">IBT 23319</strain>
    </source>
</reference>
<name>A0A9W9TUX5_PENCI</name>
<dbReference type="GO" id="GO:0016747">
    <property type="term" value="F:acyltransferase activity, transferring groups other than amino-acyl groups"/>
    <property type="evidence" value="ECO:0007669"/>
    <property type="project" value="InterPro"/>
</dbReference>
<evidence type="ECO:0000313" key="5">
    <source>
        <dbReference type="Proteomes" id="UP001147733"/>
    </source>
</evidence>
<protein>
    <submittedName>
        <fullName evidence="4">GCN5- N-acetyltransferase</fullName>
    </submittedName>
</protein>
<reference evidence="4" key="1">
    <citation type="submission" date="2022-11" db="EMBL/GenBank/DDBJ databases">
        <authorList>
            <person name="Petersen C."/>
        </authorList>
    </citation>
    <scope>NUCLEOTIDE SEQUENCE</scope>
    <source>
        <strain evidence="4">IBT 23319</strain>
    </source>
</reference>
<proteinExistence type="predicted"/>
<dbReference type="AlphaFoldDB" id="A0A9W9TUX5"/>
<evidence type="ECO:0000313" key="4">
    <source>
        <dbReference type="EMBL" id="KAJ5240414.1"/>
    </source>
</evidence>
<feature type="domain" description="N-acetyltransferase" evidence="3">
    <location>
        <begin position="15"/>
        <end position="157"/>
    </location>
</feature>
<evidence type="ECO:0000256" key="1">
    <source>
        <dbReference type="ARBA" id="ARBA00022679"/>
    </source>
</evidence>
<dbReference type="SUPFAM" id="SSF55729">
    <property type="entry name" value="Acyl-CoA N-acyltransferases (Nat)"/>
    <property type="match status" value="1"/>
</dbReference>
<dbReference type="PROSITE" id="PS51186">
    <property type="entry name" value="GNAT"/>
    <property type="match status" value="1"/>
</dbReference>
<dbReference type="InterPro" id="IPR000182">
    <property type="entry name" value="GNAT_dom"/>
</dbReference>
<dbReference type="EMBL" id="JAPQKT010000002">
    <property type="protein sequence ID" value="KAJ5240414.1"/>
    <property type="molecule type" value="Genomic_DNA"/>
</dbReference>
<keyword evidence="5" id="KW-1185">Reference proteome</keyword>
<dbReference type="InterPro" id="IPR016181">
    <property type="entry name" value="Acyl_CoA_acyltransferase"/>
</dbReference>
<accession>A0A9W9TUX5</accession>
<gene>
    <name evidence="4" type="ORF">N7469_002005</name>
</gene>
<dbReference type="PANTHER" id="PTHR43800">
    <property type="entry name" value="PEPTIDYL-LYSINE N-ACETYLTRANSFERASE YJAB"/>
    <property type="match status" value="1"/>
</dbReference>
<comment type="caution">
    <text evidence="4">The sequence shown here is derived from an EMBL/GenBank/DDBJ whole genome shotgun (WGS) entry which is preliminary data.</text>
</comment>
<sequence>MEEIITRQAKARDATLLPAVERSAAEVFLQIPHLAWLANGDTQSVEQHLEFIMSGSEWVAVDTLDIPIAFLNGNLTNRNFHIHEVSVKANYQGKGIGRLLIEKARQWAVIFGCSSMTLTTFRKVPWNEGFYRSLGFRTLDNFEMTPSLDSLLKSEADAGFLIEERCAMYLSLV</sequence>
<dbReference type="Proteomes" id="UP001147733">
    <property type="component" value="Unassembled WGS sequence"/>
</dbReference>
<evidence type="ECO:0000259" key="3">
    <source>
        <dbReference type="PROSITE" id="PS51186"/>
    </source>
</evidence>